<dbReference type="PANTHER" id="PTHR30349">
    <property type="entry name" value="PHAGE INTEGRASE-RELATED"/>
    <property type="match status" value="1"/>
</dbReference>
<evidence type="ECO:0000259" key="12">
    <source>
        <dbReference type="PROSITE" id="PS51898"/>
    </source>
</evidence>
<dbReference type="InterPro" id="IPR050090">
    <property type="entry name" value="Tyrosine_recombinase_XerCD"/>
</dbReference>
<evidence type="ECO:0000259" key="13">
    <source>
        <dbReference type="PROSITE" id="PS51900"/>
    </source>
</evidence>
<name>A0A6N2TJ40_9ACTO</name>
<dbReference type="InterPro" id="IPR011932">
    <property type="entry name" value="Recomb_XerD"/>
</dbReference>
<dbReference type="NCBIfam" id="NF001399">
    <property type="entry name" value="PRK00283.1"/>
    <property type="match status" value="1"/>
</dbReference>
<keyword evidence="7 11" id="KW-0229">DNA integration</keyword>
<dbReference type="GO" id="GO:0006313">
    <property type="term" value="P:DNA transposition"/>
    <property type="evidence" value="ECO:0007669"/>
    <property type="project" value="UniProtKB-UniRule"/>
</dbReference>
<dbReference type="GO" id="GO:0003677">
    <property type="term" value="F:DNA binding"/>
    <property type="evidence" value="ECO:0007669"/>
    <property type="project" value="UniProtKB-UniRule"/>
</dbReference>
<dbReference type="HAMAP" id="MF_01808">
    <property type="entry name" value="Recomb_XerC_XerD"/>
    <property type="match status" value="1"/>
</dbReference>
<keyword evidence="8 11" id="KW-0238">DNA-binding</keyword>
<gene>
    <name evidence="11 14" type="primary">xerD</name>
    <name evidence="14" type="ORF">AOLFYP35_01396</name>
</gene>
<dbReference type="HAMAP" id="MF_01807">
    <property type="entry name" value="Recomb_XerD"/>
    <property type="match status" value="1"/>
</dbReference>
<feature type="active site" evidence="11">
    <location>
        <position position="163"/>
    </location>
</feature>
<dbReference type="InterPro" id="IPR010998">
    <property type="entry name" value="Integrase_recombinase_N"/>
</dbReference>
<keyword evidence="10 11" id="KW-0131">Cell cycle</keyword>
<keyword evidence="4 11" id="KW-0963">Cytoplasm</keyword>
<dbReference type="AlphaFoldDB" id="A0A6N2TJ40"/>
<comment type="function">
    <text evidence="11">Site-specific tyrosine recombinase, which acts by catalyzing the cutting and rejoining of the recombining DNA molecules. The XerC-XerD complex is essential to convert dimers of the bacterial chromosome into monomers to permit their segregation at cell division. It also contributes to the segregational stability of plasmids.</text>
</comment>
<dbReference type="GO" id="GO:0009037">
    <property type="term" value="F:tyrosine-based site-specific recombinase activity"/>
    <property type="evidence" value="ECO:0007669"/>
    <property type="project" value="UniProtKB-UniRule"/>
</dbReference>
<feature type="domain" description="Tyr recombinase" evidence="12">
    <location>
        <begin position="122"/>
        <end position="309"/>
    </location>
</feature>
<sequence>MERKYNDYVAKQMERVQEEWLIFLSVEKGASPHTVSNYRRDVQKYCAFQESRGVDQCDQITESSIEDFLASLSESKDGHAAAPSSVARALAAIRSFHKYALREGHSAQDPSAQVRVPQVAGHLPKALTVEQVEALLEAAGSGDDPRSIRDRALLETLYATGARVSEAVSMAIDDLDLNEELPIIRLFGKGRKERLVPLGSLAKQALEAYLVRARPFFSSQGKGCPNVFLNNRGGALSRQSAWDIIQRAATRAQLEVPVSPHTLRHSFATHLLEGGANIRDVQELLGHSSVSTTQIYTKVTIATLKEMYRTAHPRAQLDPSDITTSASQSQ</sequence>
<keyword evidence="5 11" id="KW-0132">Cell division</keyword>
<feature type="active site" evidence="11">
    <location>
        <position position="287"/>
    </location>
</feature>
<dbReference type="Gene3D" id="1.10.443.10">
    <property type="entry name" value="Intergrase catalytic core"/>
    <property type="match status" value="1"/>
</dbReference>
<comment type="subunit">
    <text evidence="11">Forms a cyclic heterotetrameric complex composed of two molecules of XerC and two molecules of XerD.</text>
</comment>
<dbReference type="PANTHER" id="PTHR30349:SF81">
    <property type="entry name" value="TYROSINE RECOMBINASE XERC"/>
    <property type="match status" value="1"/>
</dbReference>
<dbReference type="Pfam" id="PF02899">
    <property type="entry name" value="Phage_int_SAM_1"/>
    <property type="match status" value="1"/>
</dbReference>
<evidence type="ECO:0000256" key="1">
    <source>
        <dbReference type="ARBA" id="ARBA00004496"/>
    </source>
</evidence>
<dbReference type="InterPro" id="IPR023009">
    <property type="entry name" value="Tyrosine_recombinase_XerC/XerD"/>
</dbReference>
<proteinExistence type="inferred from homology"/>
<dbReference type="EMBL" id="CACRSM010000002">
    <property type="protein sequence ID" value="VYT05750.1"/>
    <property type="molecule type" value="Genomic_DNA"/>
</dbReference>
<evidence type="ECO:0000256" key="11">
    <source>
        <dbReference type="HAMAP-Rule" id="MF_01807"/>
    </source>
</evidence>
<evidence type="ECO:0000256" key="6">
    <source>
        <dbReference type="ARBA" id="ARBA00022829"/>
    </source>
</evidence>
<evidence type="ECO:0000313" key="14">
    <source>
        <dbReference type="EMBL" id="VYT05750.1"/>
    </source>
</evidence>
<keyword evidence="9 11" id="KW-0233">DNA recombination</keyword>
<evidence type="ECO:0000256" key="8">
    <source>
        <dbReference type="ARBA" id="ARBA00023125"/>
    </source>
</evidence>
<feature type="domain" description="Core-binding (CB)" evidence="13">
    <location>
        <begin position="11"/>
        <end position="101"/>
    </location>
</feature>
<feature type="active site" evidence="11">
    <location>
        <position position="189"/>
    </location>
</feature>
<dbReference type="GO" id="GO:0007059">
    <property type="term" value="P:chromosome segregation"/>
    <property type="evidence" value="ECO:0007669"/>
    <property type="project" value="UniProtKB-UniRule"/>
</dbReference>
<comment type="subcellular location">
    <subcellularLocation>
        <location evidence="1 11">Cytoplasm</location>
    </subcellularLocation>
</comment>
<protein>
    <recommendedName>
        <fullName evidence="3 11">Tyrosine recombinase XerD</fullName>
    </recommendedName>
</protein>
<evidence type="ECO:0000256" key="7">
    <source>
        <dbReference type="ARBA" id="ARBA00022908"/>
    </source>
</evidence>
<dbReference type="PROSITE" id="PS51900">
    <property type="entry name" value="CB"/>
    <property type="match status" value="1"/>
</dbReference>
<feature type="active site" description="O-(3'-phospho-DNA)-tyrosine intermediate" evidence="11">
    <location>
        <position position="296"/>
    </location>
</feature>
<feature type="active site" evidence="11">
    <location>
        <position position="261"/>
    </location>
</feature>
<reference evidence="14" key="1">
    <citation type="submission" date="2019-11" db="EMBL/GenBank/DDBJ databases">
        <authorList>
            <person name="Feng L."/>
        </authorList>
    </citation>
    <scope>NUCLEOTIDE SEQUENCE</scope>
    <source>
        <strain evidence="14">AodontolyticusLFYP35</strain>
    </source>
</reference>
<evidence type="ECO:0000256" key="9">
    <source>
        <dbReference type="ARBA" id="ARBA00023172"/>
    </source>
</evidence>
<evidence type="ECO:0000256" key="3">
    <source>
        <dbReference type="ARBA" id="ARBA00015810"/>
    </source>
</evidence>
<dbReference type="InterPro" id="IPR013762">
    <property type="entry name" value="Integrase-like_cat_sf"/>
</dbReference>
<dbReference type="InterPro" id="IPR011010">
    <property type="entry name" value="DNA_brk_join_enz"/>
</dbReference>
<dbReference type="NCBIfam" id="TIGR02225">
    <property type="entry name" value="recomb_XerD"/>
    <property type="match status" value="1"/>
</dbReference>
<dbReference type="SUPFAM" id="SSF47823">
    <property type="entry name" value="lambda integrase-like, N-terminal domain"/>
    <property type="match status" value="1"/>
</dbReference>
<dbReference type="CDD" id="cd00798">
    <property type="entry name" value="INT_XerDC_C"/>
    <property type="match status" value="1"/>
</dbReference>
<dbReference type="Pfam" id="PF00589">
    <property type="entry name" value="Phage_integrase"/>
    <property type="match status" value="1"/>
</dbReference>
<dbReference type="GO" id="GO:0051301">
    <property type="term" value="P:cell division"/>
    <property type="evidence" value="ECO:0007669"/>
    <property type="project" value="UniProtKB-KW"/>
</dbReference>
<comment type="similarity">
    <text evidence="2 11">Belongs to the 'phage' integrase family. XerD subfamily.</text>
</comment>
<dbReference type="Gene3D" id="1.10.150.130">
    <property type="match status" value="1"/>
</dbReference>
<dbReference type="SUPFAM" id="SSF56349">
    <property type="entry name" value="DNA breaking-rejoining enzymes"/>
    <property type="match status" value="1"/>
</dbReference>
<dbReference type="GO" id="GO:0005737">
    <property type="term" value="C:cytoplasm"/>
    <property type="evidence" value="ECO:0007669"/>
    <property type="project" value="UniProtKB-SubCell"/>
</dbReference>
<evidence type="ECO:0000256" key="2">
    <source>
        <dbReference type="ARBA" id="ARBA00010450"/>
    </source>
</evidence>
<dbReference type="InterPro" id="IPR002104">
    <property type="entry name" value="Integrase_catalytic"/>
</dbReference>
<organism evidence="14">
    <name type="scientific">Schaalia odontolytica</name>
    <dbReference type="NCBI Taxonomy" id="1660"/>
    <lineage>
        <taxon>Bacteria</taxon>
        <taxon>Bacillati</taxon>
        <taxon>Actinomycetota</taxon>
        <taxon>Actinomycetes</taxon>
        <taxon>Actinomycetales</taxon>
        <taxon>Actinomycetaceae</taxon>
        <taxon>Schaalia</taxon>
    </lineage>
</organism>
<accession>A0A6N2TJ40</accession>
<evidence type="ECO:0000256" key="5">
    <source>
        <dbReference type="ARBA" id="ARBA00022618"/>
    </source>
</evidence>
<dbReference type="InterPro" id="IPR044068">
    <property type="entry name" value="CB"/>
</dbReference>
<evidence type="ECO:0000256" key="4">
    <source>
        <dbReference type="ARBA" id="ARBA00022490"/>
    </source>
</evidence>
<keyword evidence="6 11" id="KW-0159">Chromosome partition</keyword>
<dbReference type="PROSITE" id="PS51898">
    <property type="entry name" value="TYR_RECOMBINASE"/>
    <property type="match status" value="1"/>
</dbReference>
<feature type="active site" evidence="11">
    <location>
        <position position="264"/>
    </location>
</feature>
<evidence type="ECO:0000256" key="10">
    <source>
        <dbReference type="ARBA" id="ARBA00023306"/>
    </source>
</evidence>
<dbReference type="InterPro" id="IPR004107">
    <property type="entry name" value="Integrase_SAM-like_N"/>
</dbReference>